<dbReference type="EMBL" id="BPQI01000070">
    <property type="protein sequence ID" value="GJD56671.1"/>
    <property type="molecule type" value="Genomic_DNA"/>
</dbReference>
<dbReference type="RefSeq" id="WP_144764833.1">
    <property type="nucleotide sequence ID" value="NZ_BPQI01000070.1"/>
</dbReference>
<gene>
    <name evidence="3" type="ORF">IFDJLNFL_2568</name>
    <name evidence="4" type="ORF">MTDSW087_02807</name>
</gene>
<proteinExistence type="predicted"/>
<dbReference type="PROSITE" id="PS51257">
    <property type="entry name" value="PROKAR_LIPOPROTEIN"/>
    <property type="match status" value="1"/>
</dbReference>
<dbReference type="AlphaFoldDB" id="A0A564FY49"/>
<reference evidence="3" key="3">
    <citation type="submission" date="2021-08" db="EMBL/GenBank/DDBJ databases">
        <authorList>
            <person name="Tani A."/>
            <person name="Ola A."/>
            <person name="Ogura Y."/>
            <person name="Katsura K."/>
            <person name="Hayashi T."/>
        </authorList>
    </citation>
    <scope>NUCLEOTIDE SEQUENCE</scope>
    <source>
        <strain evidence="3">DSM 22415</strain>
    </source>
</reference>
<dbReference type="OrthoDB" id="8447517at2"/>
<feature type="chain" id="PRO_5022151882" description="Lipoprotein" evidence="2">
    <location>
        <begin position="27"/>
        <end position="171"/>
    </location>
</feature>
<evidence type="ECO:0000256" key="1">
    <source>
        <dbReference type="SAM" id="MobiDB-lite"/>
    </source>
</evidence>
<name>A0A564FY49_9HYPH</name>
<feature type="region of interest" description="Disordered" evidence="1">
    <location>
        <begin position="24"/>
        <end position="62"/>
    </location>
</feature>
<dbReference type="Proteomes" id="UP000401717">
    <property type="component" value="Unassembled WGS sequence"/>
</dbReference>
<protein>
    <recommendedName>
        <fullName evidence="7">Lipoprotein</fullName>
    </recommendedName>
</protein>
<evidence type="ECO:0000313" key="3">
    <source>
        <dbReference type="EMBL" id="GJD56671.1"/>
    </source>
</evidence>
<organism evidence="4 5">
    <name type="scientific">Methylobacterium dankookense</name>
    <dbReference type="NCBI Taxonomy" id="560405"/>
    <lineage>
        <taxon>Bacteria</taxon>
        <taxon>Pseudomonadati</taxon>
        <taxon>Pseudomonadota</taxon>
        <taxon>Alphaproteobacteria</taxon>
        <taxon>Hyphomicrobiales</taxon>
        <taxon>Methylobacteriaceae</taxon>
        <taxon>Methylobacterium</taxon>
    </lineage>
</organism>
<feature type="compositionally biased region" description="Pro residues" evidence="1">
    <location>
        <begin position="25"/>
        <end position="55"/>
    </location>
</feature>
<evidence type="ECO:0008006" key="7">
    <source>
        <dbReference type="Google" id="ProtNLM"/>
    </source>
</evidence>
<sequence>MRPALRLALAALLVTACPALSAPAPAGPPPSLPAPPLAPPAPNSPANPPASPPASDPQAIPTFPMHRVVPRGEVRAIGFFTSLYPDCSAIGPVVIRTLSPPQHGRVSFTAVDSFPRYGPSAPLAACNARKVPGTRMTYEPEEGFEGLDGFRLLVINADGTAAEYDAKVSVR</sequence>
<dbReference type="Proteomes" id="UP001055303">
    <property type="component" value="Unassembled WGS sequence"/>
</dbReference>
<keyword evidence="6" id="KW-1185">Reference proteome</keyword>
<keyword evidence="2" id="KW-0732">Signal</keyword>
<evidence type="ECO:0000256" key="2">
    <source>
        <dbReference type="SAM" id="SignalP"/>
    </source>
</evidence>
<feature type="signal peptide" evidence="2">
    <location>
        <begin position="1"/>
        <end position="26"/>
    </location>
</feature>
<reference evidence="4 5" key="1">
    <citation type="submission" date="2019-06" db="EMBL/GenBank/DDBJ databases">
        <authorList>
            <person name="Rodrigo-Torres L."/>
            <person name="Arahal R. D."/>
            <person name="Lucena T."/>
        </authorList>
    </citation>
    <scope>NUCLEOTIDE SEQUENCE [LARGE SCALE GENOMIC DNA]</scope>
    <source>
        <strain evidence="4 5">SW08-7</strain>
    </source>
</reference>
<reference evidence="3" key="2">
    <citation type="journal article" date="2021" name="Front. Microbiol.">
        <title>Comprehensive Comparative Genomics and Phenotyping of Methylobacterium Species.</title>
        <authorList>
            <person name="Alessa O."/>
            <person name="Ogura Y."/>
            <person name="Fujitani Y."/>
            <person name="Takami H."/>
            <person name="Hayashi T."/>
            <person name="Sahin N."/>
            <person name="Tani A."/>
        </authorList>
    </citation>
    <scope>NUCLEOTIDE SEQUENCE</scope>
    <source>
        <strain evidence="3">DSM 22415</strain>
    </source>
</reference>
<evidence type="ECO:0000313" key="5">
    <source>
        <dbReference type="Proteomes" id="UP000401717"/>
    </source>
</evidence>
<evidence type="ECO:0000313" key="6">
    <source>
        <dbReference type="Proteomes" id="UP001055303"/>
    </source>
</evidence>
<dbReference type="EMBL" id="CABFVH010000016">
    <property type="protein sequence ID" value="VUF13109.1"/>
    <property type="molecule type" value="Genomic_DNA"/>
</dbReference>
<accession>A0A564FY49</accession>
<evidence type="ECO:0000313" key="4">
    <source>
        <dbReference type="EMBL" id="VUF13109.1"/>
    </source>
</evidence>